<keyword evidence="3 12" id="KW-0812">Transmembrane</keyword>
<keyword evidence="4" id="KW-0479">Metal-binding</keyword>
<keyword evidence="16" id="KW-1185">Reference proteome</keyword>
<accession>A0AA38I0H9</accession>
<evidence type="ECO:0000259" key="14">
    <source>
        <dbReference type="PROSITE" id="PS51292"/>
    </source>
</evidence>
<dbReference type="GO" id="GO:0016020">
    <property type="term" value="C:membrane"/>
    <property type="evidence" value="ECO:0007669"/>
    <property type="project" value="UniProtKB-SubCell"/>
</dbReference>
<dbReference type="InterPro" id="IPR013083">
    <property type="entry name" value="Znf_RING/FYVE/PHD"/>
</dbReference>
<keyword evidence="6" id="KW-0833">Ubl conjugation pathway</keyword>
<evidence type="ECO:0000256" key="8">
    <source>
        <dbReference type="ARBA" id="ARBA00022989"/>
    </source>
</evidence>
<reference evidence="15" key="1">
    <citation type="journal article" date="2023" name="G3 (Bethesda)">
        <title>Whole genome assemblies of Zophobas morio and Tenebrio molitor.</title>
        <authorList>
            <person name="Kaur S."/>
            <person name="Stinson S.A."/>
            <person name="diCenzo G.C."/>
        </authorList>
    </citation>
    <scope>NUCLEOTIDE SEQUENCE</scope>
    <source>
        <strain evidence="15">QUZm001</strain>
    </source>
</reference>
<dbReference type="GO" id="GO:0004842">
    <property type="term" value="F:ubiquitin-protein transferase activity"/>
    <property type="evidence" value="ECO:0007669"/>
    <property type="project" value="TreeGrafter"/>
</dbReference>
<comment type="caution">
    <text evidence="15">The sequence shown here is derived from an EMBL/GenBank/DDBJ whole genome shotgun (WGS) entry which is preliminary data.</text>
</comment>
<dbReference type="SMART" id="SM00744">
    <property type="entry name" value="RINGv"/>
    <property type="match status" value="1"/>
</dbReference>
<dbReference type="PROSITE" id="PS50089">
    <property type="entry name" value="ZF_RING_2"/>
    <property type="match status" value="1"/>
</dbReference>
<evidence type="ECO:0000313" key="16">
    <source>
        <dbReference type="Proteomes" id="UP001168821"/>
    </source>
</evidence>
<keyword evidence="7" id="KW-0862">Zinc</keyword>
<evidence type="ECO:0000256" key="6">
    <source>
        <dbReference type="ARBA" id="ARBA00022786"/>
    </source>
</evidence>
<evidence type="ECO:0008006" key="17">
    <source>
        <dbReference type="Google" id="ProtNLM"/>
    </source>
</evidence>
<keyword evidence="5 10" id="KW-0863">Zinc-finger</keyword>
<evidence type="ECO:0000256" key="10">
    <source>
        <dbReference type="PROSITE-ProRule" id="PRU00175"/>
    </source>
</evidence>
<evidence type="ECO:0000256" key="3">
    <source>
        <dbReference type="ARBA" id="ARBA00022692"/>
    </source>
</evidence>
<evidence type="ECO:0000256" key="4">
    <source>
        <dbReference type="ARBA" id="ARBA00022723"/>
    </source>
</evidence>
<evidence type="ECO:0000256" key="12">
    <source>
        <dbReference type="SAM" id="Phobius"/>
    </source>
</evidence>
<feature type="compositionally biased region" description="Acidic residues" evidence="11">
    <location>
        <begin position="243"/>
        <end position="252"/>
    </location>
</feature>
<dbReference type="GO" id="GO:0016567">
    <property type="term" value="P:protein ubiquitination"/>
    <property type="evidence" value="ECO:0007669"/>
    <property type="project" value="TreeGrafter"/>
</dbReference>
<dbReference type="PANTHER" id="PTHR46065">
    <property type="entry name" value="E3 UBIQUITIN-PROTEIN LIGASE MARCH 2/3 FAMILY MEMBER"/>
    <property type="match status" value="1"/>
</dbReference>
<feature type="domain" description="RING-CH-type" evidence="14">
    <location>
        <begin position="18"/>
        <end position="78"/>
    </location>
</feature>
<organism evidence="15 16">
    <name type="scientific">Zophobas morio</name>
    <dbReference type="NCBI Taxonomy" id="2755281"/>
    <lineage>
        <taxon>Eukaryota</taxon>
        <taxon>Metazoa</taxon>
        <taxon>Ecdysozoa</taxon>
        <taxon>Arthropoda</taxon>
        <taxon>Hexapoda</taxon>
        <taxon>Insecta</taxon>
        <taxon>Pterygota</taxon>
        <taxon>Neoptera</taxon>
        <taxon>Endopterygota</taxon>
        <taxon>Coleoptera</taxon>
        <taxon>Polyphaga</taxon>
        <taxon>Cucujiformia</taxon>
        <taxon>Tenebrionidae</taxon>
        <taxon>Zophobas</taxon>
    </lineage>
</organism>
<keyword evidence="9 12" id="KW-0472">Membrane</keyword>
<dbReference type="SUPFAM" id="SSF57850">
    <property type="entry name" value="RING/U-box"/>
    <property type="match status" value="1"/>
</dbReference>
<name>A0AA38I0H9_9CUCU</name>
<evidence type="ECO:0000256" key="7">
    <source>
        <dbReference type="ARBA" id="ARBA00022833"/>
    </source>
</evidence>
<dbReference type="InterPro" id="IPR011016">
    <property type="entry name" value="Znf_RING-CH"/>
</dbReference>
<dbReference type="Proteomes" id="UP001168821">
    <property type="component" value="Unassembled WGS sequence"/>
</dbReference>
<evidence type="ECO:0000256" key="9">
    <source>
        <dbReference type="ARBA" id="ARBA00023136"/>
    </source>
</evidence>
<proteinExistence type="predicted"/>
<gene>
    <name evidence="15" type="ORF">Zmor_027004</name>
</gene>
<evidence type="ECO:0000256" key="5">
    <source>
        <dbReference type="ARBA" id="ARBA00022771"/>
    </source>
</evidence>
<evidence type="ECO:0000256" key="2">
    <source>
        <dbReference type="ARBA" id="ARBA00022679"/>
    </source>
</evidence>
<dbReference type="InterPro" id="IPR001841">
    <property type="entry name" value="Znf_RING"/>
</dbReference>
<dbReference type="Pfam" id="PF12906">
    <property type="entry name" value="RINGv"/>
    <property type="match status" value="1"/>
</dbReference>
<dbReference type="Gene3D" id="3.30.40.10">
    <property type="entry name" value="Zinc/RING finger domain, C3HC4 (zinc finger)"/>
    <property type="match status" value="1"/>
</dbReference>
<evidence type="ECO:0000256" key="11">
    <source>
        <dbReference type="SAM" id="MobiDB-lite"/>
    </source>
</evidence>
<dbReference type="PANTHER" id="PTHR46065:SF3">
    <property type="entry name" value="FI20425P1"/>
    <property type="match status" value="1"/>
</dbReference>
<dbReference type="AlphaFoldDB" id="A0AA38I0H9"/>
<feature type="domain" description="RING-type" evidence="13">
    <location>
        <begin position="26"/>
        <end position="72"/>
    </location>
</feature>
<evidence type="ECO:0000313" key="15">
    <source>
        <dbReference type="EMBL" id="KAJ3644339.1"/>
    </source>
</evidence>
<evidence type="ECO:0000259" key="13">
    <source>
        <dbReference type="PROSITE" id="PS50089"/>
    </source>
</evidence>
<keyword evidence="8 12" id="KW-1133">Transmembrane helix</keyword>
<feature type="region of interest" description="Disordered" evidence="11">
    <location>
        <begin position="228"/>
        <end position="253"/>
    </location>
</feature>
<sequence>MKSGDQKAPECNTCLEPKISVISLQCRICYENEKNEPLIAPCNCKGTVAFVHQSCLERWFNESNTTNCELCHVVFRTERLPKYTPRQSIWRWVRTHRAPRGITRGVRSDIIACTVITPVAIIITYACLYSSDYYNEKKFVLLPAARWTSLSLLIMIGIMLIGYYLWVYSVIRMHSRMWYNWWQRDCVVRYIPPSNTQICCHPPAEVANLDAAASTALLLEIPSAENNESESFTSIQEVGSDSEVSEESEEKIENEVVAVNIPEEEIITIDIPEEEISHENADKETKSEI</sequence>
<dbReference type="GO" id="GO:0008270">
    <property type="term" value="F:zinc ion binding"/>
    <property type="evidence" value="ECO:0007669"/>
    <property type="project" value="UniProtKB-KW"/>
</dbReference>
<evidence type="ECO:0000256" key="1">
    <source>
        <dbReference type="ARBA" id="ARBA00004141"/>
    </source>
</evidence>
<dbReference type="PROSITE" id="PS51292">
    <property type="entry name" value="ZF_RING_CH"/>
    <property type="match status" value="1"/>
</dbReference>
<keyword evidence="2" id="KW-0808">Transferase</keyword>
<comment type="subcellular location">
    <subcellularLocation>
        <location evidence="1">Membrane</location>
        <topology evidence="1">Multi-pass membrane protein</topology>
    </subcellularLocation>
</comment>
<dbReference type="EMBL" id="JALNTZ010000008">
    <property type="protein sequence ID" value="KAJ3644339.1"/>
    <property type="molecule type" value="Genomic_DNA"/>
</dbReference>
<protein>
    <recommendedName>
        <fullName evidence="17">E3 ubiquitin-protein ligase MARCH3</fullName>
    </recommendedName>
</protein>
<feature type="transmembrane region" description="Helical" evidence="12">
    <location>
        <begin position="110"/>
        <end position="131"/>
    </location>
</feature>
<feature type="transmembrane region" description="Helical" evidence="12">
    <location>
        <begin position="151"/>
        <end position="171"/>
    </location>
</feature>